<reference evidence="2 3" key="1">
    <citation type="submission" date="2018-12" db="EMBL/GenBank/DDBJ databases">
        <authorList>
            <consortium name="Pathogen Informatics"/>
        </authorList>
    </citation>
    <scope>NUCLEOTIDE SEQUENCE [LARGE SCALE GENOMIC DNA]</scope>
    <source>
        <strain evidence="2 3">NCTC12967</strain>
    </source>
</reference>
<keyword evidence="1" id="KW-0472">Membrane</keyword>
<gene>
    <name evidence="2" type="ORF">NCTC12967_02636</name>
</gene>
<feature type="transmembrane region" description="Helical" evidence="1">
    <location>
        <begin position="7"/>
        <end position="29"/>
    </location>
</feature>
<organism evidence="2 3">
    <name type="scientific">Arachnia propionica</name>
    <dbReference type="NCBI Taxonomy" id="1750"/>
    <lineage>
        <taxon>Bacteria</taxon>
        <taxon>Bacillati</taxon>
        <taxon>Actinomycetota</taxon>
        <taxon>Actinomycetes</taxon>
        <taxon>Propionibacteriales</taxon>
        <taxon>Propionibacteriaceae</taxon>
        <taxon>Arachnia</taxon>
    </lineage>
</organism>
<sequence length="156" mass="17454">MIVYKGWGVLGILLPLLGVGLMCGIASLFNPSNAVYLKFALIGVVVGSVGTWFVGQWLNQKRPRVKLARWMEERRKELCSLVDQGQFQLAPGVPLPASAEEGYAQVEQKVQQEASEVLPKMTNQHSLYWVPLHWEGIWTGSAALIYFVASFFMSWP</sequence>
<evidence type="ECO:0000256" key="1">
    <source>
        <dbReference type="SAM" id="Phobius"/>
    </source>
</evidence>
<keyword evidence="1" id="KW-1133">Transmembrane helix</keyword>
<dbReference type="AlphaFoldDB" id="A0A3S4UE85"/>
<keyword evidence="3" id="KW-1185">Reference proteome</keyword>
<protein>
    <submittedName>
        <fullName evidence="2">Uncharacterized protein</fullName>
    </submittedName>
</protein>
<proteinExistence type="predicted"/>
<feature type="transmembrane region" description="Helical" evidence="1">
    <location>
        <begin position="35"/>
        <end position="54"/>
    </location>
</feature>
<evidence type="ECO:0000313" key="2">
    <source>
        <dbReference type="EMBL" id="VEH71317.1"/>
    </source>
</evidence>
<accession>A0A3S4UE85</accession>
<name>A0A3S4UE85_9ACTN</name>
<evidence type="ECO:0000313" key="3">
    <source>
        <dbReference type="Proteomes" id="UP000273044"/>
    </source>
</evidence>
<dbReference type="Proteomes" id="UP000273044">
    <property type="component" value="Chromosome"/>
</dbReference>
<dbReference type="EMBL" id="LR134406">
    <property type="protein sequence ID" value="VEH71317.1"/>
    <property type="molecule type" value="Genomic_DNA"/>
</dbReference>
<keyword evidence="1" id="KW-0812">Transmembrane</keyword>
<feature type="transmembrane region" description="Helical" evidence="1">
    <location>
        <begin position="136"/>
        <end position="155"/>
    </location>
</feature>